<dbReference type="GO" id="GO:0004527">
    <property type="term" value="F:exonuclease activity"/>
    <property type="evidence" value="ECO:0007669"/>
    <property type="project" value="UniProtKB-KW"/>
</dbReference>
<dbReference type="GO" id="GO:0017005">
    <property type="term" value="F:3'-tyrosyl-DNA phosphodiesterase activity"/>
    <property type="evidence" value="ECO:0007669"/>
    <property type="project" value="TreeGrafter"/>
</dbReference>
<dbReference type="FunFam" id="3.30.870.10:FF:000020">
    <property type="entry name" value="Tyrosyl-DNA phosphodiesterase 1"/>
    <property type="match status" value="1"/>
</dbReference>
<feature type="compositionally biased region" description="Polar residues" evidence="19">
    <location>
        <begin position="55"/>
        <end position="70"/>
    </location>
</feature>
<dbReference type="Pfam" id="PF06087">
    <property type="entry name" value="Tyr-DNA_phospho"/>
    <property type="match status" value="1"/>
</dbReference>
<feature type="binding site" evidence="17">
    <location>
        <position position="246"/>
    </location>
    <ligand>
        <name>substrate</name>
    </ligand>
</feature>
<evidence type="ECO:0000256" key="4">
    <source>
        <dbReference type="ARBA" id="ARBA00011245"/>
    </source>
</evidence>
<evidence type="ECO:0000256" key="12">
    <source>
        <dbReference type="ARBA" id="ARBA00023204"/>
    </source>
</evidence>
<keyword evidence="13" id="KW-0539">Nucleus</keyword>
<evidence type="ECO:0000256" key="13">
    <source>
        <dbReference type="ARBA" id="ARBA00023242"/>
    </source>
</evidence>
<organism evidence="20 21">
    <name type="scientific">Sinocyclocheilus rhinocerous</name>
    <dbReference type="NCBI Taxonomy" id="307959"/>
    <lineage>
        <taxon>Eukaryota</taxon>
        <taxon>Metazoa</taxon>
        <taxon>Chordata</taxon>
        <taxon>Craniata</taxon>
        <taxon>Vertebrata</taxon>
        <taxon>Euteleostomi</taxon>
        <taxon>Actinopterygii</taxon>
        <taxon>Neopterygii</taxon>
        <taxon>Teleostei</taxon>
        <taxon>Ostariophysi</taxon>
        <taxon>Cypriniformes</taxon>
        <taxon>Cyprinidae</taxon>
        <taxon>Cyprininae</taxon>
        <taxon>Sinocyclocheilus</taxon>
    </lineage>
</organism>
<comment type="subunit">
    <text evidence="4">Monomer.</text>
</comment>
<dbReference type="Gene3D" id="3.30.870.10">
    <property type="entry name" value="Endonuclease Chain A"/>
    <property type="match status" value="2"/>
</dbReference>
<evidence type="ECO:0000256" key="14">
    <source>
        <dbReference type="ARBA" id="ARBA00054472"/>
    </source>
</evidence>
<keyword evidence="11" id="KW-0269">Exonuclease</keyword>
<dbReference type="CDD" id="cd09195">
    <property type="entry name" value="PLDc_mTdp1_2"/>
    <property type="match status" value="1"/>
</dbReference>
<dbReference type="SUPFAM" id="SSF56024">
    <property type="entry name" value="Phospholipase D/nuclease"/>
    <property type="match status" value="2"/>
</dbReference>
<feature type="binding site" evidence="17">
    <location>
        <position position="468"/>
    </location>
    <ligand>
        <name>substrate</name>
    </ligand>
</feature>
<evidence type="ECO:0000256" key="1">
    <source>
        <dbReference type="ARBA" id="ARBA00004123"/>
    </source>
</evidence>
<keyword evidence="10" id="KW-0378">Hydrolase</keyword>
<dbReference type="GO" id="GO:0005737">
    <property type="term" value="C:cytoplasm"/>
    <property type="evidence" value="ECO:0007669"/>
    <property type="project" value="UniProtKB-SubCell"/>
</dbReference>
<evidence type="ECO:0000256" key="6">
    <source>
        <dbReference type="ARBA" id="ARBA00022553"/>
    </source>
</evidence>
<keyword evidence="21" id="KW-1185">Reference proteome</keyword>
<reference evidence="20" key="2">
    <citation type="submission" date="2025-09" db="UniProtKB">
        <authorList>
            <consortium name="Ensembl"/>
        </authorList>
    </citation>
    <scope>IDENTIFICATION</scope>
</reference>
<evidence type="ECO:0000313" key="20">
    <source>
        <dbReference type="Ensembl" id="ENSSRHP00000104737.1"/>
    </source>
</evidence>
<keyword evidence="7" id="KW-0540">Nuclease</keyword>
<evidence type="ECO:0000256" key="5">
    <source>
        <dbReference type="ARBA" id="ARBA00022490"/>
    </source>
</evidence>
<dbReference type="PANTHER" id="PTHR12415:SF0">
    <property type="entry name" value="TYROSYL-DNA PHOSPHODIESTERASE 1"/>
    <property type="match status" value="1"/>
</dbReference>
<keyword evidence="6" id="KW-0597">Phosphoprotein</keyword>
<reference evidence="20" key="1">
    <citation type="submission" date="2025-08" db="UniProtKB">
        <authorList>
            <consortium name="Ensembl"/>
        </authorList>
    </citation>
    <scope>IDENTIFICATION</scope>
</reference>
<dbReference type="FunFam" id="3.30.870.10:FF:000012">
    <property type="entry name" value="Tyrosyl-DNA phosphodiesterase 1"/>
    <property type="match status" value="1"/>
</dbReference>
<feature type="site" description="Interaction with DNA" evidence="18">
    <location>
        <position position="491"/>
    </location>
</feature>
<evidence type="ECO:0000313" key="21">
    <source>
        <dbReference type="Proteomes" id="UP000472270"/>
    </source>
</evidence>
<sequence length="580" mass="66171">FTVYGLLCATIKDSQHGKWTISDKPKLSPKRNEDNHSVKEPSAPSMGSEARKATHVNQTIPVKYESNPSPSVKRKRETEEAGWNLSSSDDETPPPAPKKEPKKSDVNPKKKTEDKRPSSPHGTSYYKEEPADFFETNLLSMNDMYRFYLNKVTGIPKKFNTGALHIKEILSPMFGTLKESVQFNYCFDIPWMVEQYPPEFRDKPVILVHGEKRESKARLIEQAKPYPHIRFCQAKLDIAFGTHHTKMMLLWYEEGFRVIILTSNLIRADWYQKTQGMWMSPLYPRLPEGSPGTAGESPTNFKSDLLEYLEAYRAPELAECIDRIKQHDLSETRVYLIGSTPGRYQGPAMEKWGHLRLRKLLSEHTKPVQNEERWHVLGQFSSIGSMGLDKTKWLAAEFQRTLTTLGKAGKSLVYPSVENVRTSLEGYPAGGSLPYSIQTAQKQLWLHSYFHGWHADVTGRSNAMPHIKTYMRVSPDFTQLAWFLVTSANLSKAAWGALEKNNTQIMVRSYELGVLYLPSAFNMSTFPVEKNVFPASSSSKCFPVPFDLPPQHYSSKEQPWIWNIPYTQAPDTHGNVWVPS</sequence>
<dbReference type="AlphaFoldDB" id="A0A673NH97"/>
<feature type="compositionally biased region" description="Basic and acidic residues" evidence="19">
    <location>
        <begin position="97"/>
        <end position="117"/>
    </location>
</feature>
<proteinExistence type="inferred from homology"/>
<evidence type="ECO:0000256" key="11">
    <source>
        <dbReference type="ARBA" id="ARBA00022839"/>
    </source>
</evidence>
<evidence type="ECO:0000256" key="2">
    <source>
        <dbReference type="ARBA" id="ARBA00004496"/>
    </source>
</evidence>
<evidence type="ECO:0000256" key="10">
    <source>
        <dbReference type="ARBA" id="ARBA00022801"/>
    </source>
</evidence>
<keyword evidence="9" id="KW-0227">DNA damage</keyword>
<accession>A0A673NH97</accession>
<feature type="active site" description="Nucleophile" evidence="16">
    <location>
        <position position="244"/>
    </location>
</feature>
<evidence type="ECO:0000256" key="15">
    <source>
        <dbReference type="ARBA" id="ARBA00073062"/>
    </source>
</evidence>
<name>A0A673NH97_9TELE</name>
<comment type="function">
    <text evidence="14">DNA repair enzyme that can remove a variety of covalent adducts from DNA through hydrolysis of a 3'-phosphodiester bond, giving rise to DNA with a free 3' phosphate. Catalyzes the hydrolysis of dead-end complexes between DNA and the topoisomerase I active site tyrosine residue. Hydrolyzes 3'-phosphoglycolates on protruding 3' ends on DNA double-strand breaks due to DNA damage by radiation and free radicals. Acts on blunt-ended double-strand DNA breaks and on single-stranded DNA. Has low 3'exonuclease activity and can remove a single nucleoside from the 3'end of DNA and RNA molecules with 3'hydroxyl groups. Has no exonuclease activity towards DNA or RNA with a 3'phosphate.</text>
</comment>
<dbReference type="Ensembl" id="ENSSRHT00000107558.1">
    <property type="protein sequence ID" value="ENSSRHP00000104737.1"/>
    <property type="gene ID" value="ENSSRHG00000051186.1"/>
</dbReference>
<evidence type="ECO:0000256" key="3">
    <source>
        <dbReference type="ARBA" id="ARBA00010205"/>
    </source>
</evidence>
<evidence type="ECO:0000256" key="8">
    <source>
        <dbReference type="ARBA" id="ARBA00022737"/>
    </source>
</evidence>
<feature type="compositionally biased region" description="Basic and acidic residues" evidence="19">
    <location>
        <begin position="16"/>
        <end position="39"/>
    </location>
</feature>
<comment type="subcellular location">
    <subcellularLocation>
        <location evidence="2">Cytoplasm</location>
    </subcellularLocation>
    <subcellularLocation>
        <location evidence="1">Nucleus</location>
    </subcellularLocation>
</comment>
<evidence type="ECO:0000256" key="16">
    <source>
        <dbReference type="PIRSR" id="PIRSR610347-1"/>
    </source>
</evidence>
<feature type="active site" description="Proton donor/acceptor" evidence="16">
    <location>
        <position position="466"/>
    </location>
</feature>
<comment type="similarity">
    <text evidence="3">Belongs to the tyrosyl-DNA phosphodiesterase family.</text>
</comment>
<keyword evidence="12" id="KW-0234">DNA repair</keyword>
<gene>
    <name evidence="20" type="primary">tdp1</name>
</gene>
<dbReference type="PANTHER" id="PTHR12415">
    <property type="entry name" value="TYROSYL-DNA PHOSPHODIESTERASE 1"/>
    <property type="match status" value="1"/>
</dbReference>
<evidence type="ECO:0000256" key="18">
    <source>
        <dbReference type="PIRSR" id="PIRSR610347-3"/>
    </source>
</evidence>
<evidence type="ECO:0000256" key="9">
    <source>
        <dbReference type="ARBA" id="ARBA00022763"/>
    </source>
</evidence>
<protein>
    <recommendedName>
        <fullName evidence="15">Tyrosyl-DNA phosphodiesterase 1</fullName>
    </recommendedName>
</protein>
<evidence type="ECO:0000256" key="7">
    <source>
        <dbReference type="ARBA" id="ARBA00022722"/>
    </source>
</evidence>
<feature type="region of interest" description="Disordered" evidence="19">
    <location>
        <begin position="16"/>
        <end position="127"/>
    </location>
</feature>
<dbReference type="GO" id="GO:0005634">
    <property type="term" value="C:nucleus"/>
    <property type="evidence" value="ECO:0007669"/>
    <property type="project" value="UniProtKB-SubCell"/>
</dbReference>
<dbReference type="GO" id="GO:0000012">
    <property type="term" value="P:single strand break repair"/>
    <property type="evidence" value="ECO:0007669"/>
    <property type="project" value="UniProtKB-ARBA"/>
</dbReference>
<dbReference type="CDD" id="cd09193">
    <property type="entry name" value="PLDc_mTdp1_1"/>
    <property type="match status" value="1"/>
</dbReference>
<keyword evidence="5" id="KW-0963">Cytoplasm</keyword>
<dbReference type="Proteomes" id="UP000472270">
    <property type="component" value="Unassembled WGS sequence"/>
</dbReference>
<evidence type="ECO:0000256" key="19">
    <source>
        <dbReference type="SAM" id="MobiDB-lite"/>
    </source>
</evidence>
<dbReference type="GO" id="GO:0003690">
    <property type="term" value="F:double-stranded DNA binding"/>
    <property type="evidence" value="ECO:0007669"/>
    <property type="project" value="TreeGrafter"/>
</dbReference>
<dbReference type="InterPro" id="IPR010347">
    <property type="entry name" value="Tdp1"/>
</dbReference>
<dbReference type="GO" id="GO:0003697">
    <property type="term" value="F:single-stranded DNA binding"/>
    <property type="evidence" value="ECO:0007669"/>
    <property type="project" value="TreeGrafter"/>
</dbReference>
<evidence type="ECO:0000256" key="17">
    <source>
        <dbReference type="PIRSR" id="PIRSR610347-2"/>
    </source>
</evidence>
<keyword evidence="8" id="KW-0677">Repeat</keyword>